<protein>
    <submittedName>
        <fullName evidence="1">Uncharacterized protein</fullName>
    </submittedName>
</protein>
<reference evidence="1 2" key="1">
    <citation type="journal article" date="2019" name="Int. J. Syst. Evol. Microbiol.">
        <title>The Global Catalogue of Microorganisms (GCM) 10K type strain sequencing project: providing services to taxonomists for standard genome sequencing and annotation.</title>
        <authorList>
            <consortium name="The Broad Institute Genomics Platform"/>
            <consortium name="The Broad Institute Genome Sequencing Center for Infectious Disease"/>
            <person name="Wu L."/>
            <person name="Ma J."/>
        </authorList>
    </citation>
    <scope>NUCLEOTIDE SEQUENCE [LARGE SCALE GENOMIC DNA]</scope>
    <source>
        <strain evidence="1 2">JCM 15481</strain>
    </source>
</reference>
<dbReference type="EMBL" id="BAAAPF010000068">
    <property type="protein sequence ID" value="GAA2122802.1"/>
    <property type="molecule type" value="Genomic_DNA"/>
</dbReference>
<sequence>MAIREGRWHVPVRLDVERWATRRTSKRVLVVVHTVTSGQRVLEAVRMLEGDPRVQVCFTAAPDVFSNGVSAFLERLGGLVLPWDQAAQTRFDLALAASYGSLHELHSPVLVVPHGAGHNKMVPERRRGRLAAARGTYGLARQMLVRDGAVIPEAIVLAHEEERSRLGRECPEALPVAAVVGDPIYDRIQASLPSRALYREALRAGTRQRLVVVCSTWGPASLLDRGWEVLHRLVRELPREEFRVAALLHPHVWNAHSEWQVHSWLAELGRAGLAVVSQHSEWVGPLAAADVIVGDHGSATLYGTATGAPVLLAEGTGADLDPDAPMTELASFAPRLRADRPLARQLSRDARASVRPRYAHVAGRITSEPGRFTRLMRGLIYRKLRIRPPGGPPGAPVTERAALPQLAQSAESSSLVVP</sequence>
<evidence type="ECO:0000313" key="1">
    <source>
        <dbReference type="EMBL" id="GAA2122802.1"/>
    </source>
</evidence>
<dbReference type="Proteomes" id="UP001500443">
    <property type="component" value="Unassembled WGS sequence"/>
</dbReference>
<organism evidence="1 2">
    <name type="scientific">Streptomyces synnematoformans</name>
    <dbReference type="NCBI Taxonomy" id="415721"/>
    <lineage>
        <taxon>Bacteria</taxon>
        <taxon>Bacillati</taxon>
        <taxon>Actinomycetota</taxon>
        <taxon>Actinomycetes</taxon>
        <taxon>Kitasatosporales</taxon>
        <taxon>Streptomycetaceae</taxon>
        <taxon>Streptomyces</taxon>
    </lineage>
</organism>
<comment type="caution">
    <text evidence="1">The sequence shown here is derived from an EMBL/GenBank/DDBJ whole genome shotgun (WGS) entry which is preliminary data.</text>
</comment>
<accession>A0ABN2YAF7</accession>
<proteinExistence type="predicted"/>
<keyword evidence="2" id="KW-1185">Reference proteome</keyword>
<name>A0ABN2YAF7_9ACTN</name>
<gene>
    <name evidence="1" type="ORF">GCM10009802_26920</name>
</gene>
<dbReference type="SUPFAM" id="SSF53756">
    <property type="entry name" value="UDP-Glycosyltransferase/glycogen phosphorylase"/>
    <property type="match status" value="1"/>
</dbReference>
<evidence type="ECO:0000313" key="2">
    <source>
        <dbReference type="Proteomes" id="UP001500443"/>
    </source>
</evidence>